<evidence type="ECO:0000313" key="3">
    <source>
        <dbReference type="EMBL" id="OWJ64943.1"/>
    </source>
</evidence>
<gene>
    <name evidence="3" type="ORF">BWR60_22020</name>
</gene>
<evidence type="ECO:0000256" key="1">
    <source>
        <dbReference type="SAM" id="MobiDB-lite"/>
    </source>
</evidence>
<dbReference type="Gene3D" id="2.120.10.30">
    <property type="entry name" value="TolB, C-terminal domain"/>
    <property type="match status" value="1"/>
</dbReference>
<feature type="region of interest" description="Disordered" evidence="1">
    <location>
        <begin position="181"/>
        <end position="204"/>
    </location>
</feature>
<dbReference type="PROSITE" id="PS51318">
    <property type="entry name" value="TAT"/>
    <property type="match status" value="1"/>
</dbReference>
<proteinExistence type="predicted"/>
<feature type="chain" id="PRO_5013052643" evidence="2">
    <location>
        <begin position="29"/>
        <end position="413"/>
    </location>
</feature>
<evidence type="ECO:0000313" key="4">
    <source>
        <dbReference type="Proteomes" id="UP000196655"/>
    </source>
</evidence>
<dbReference type="InterPro" id="IPR006311">
    <property type="entry name" value="TAT_signal"/>
</dbReference>
<sequence length="413" mass="43301">MTLRRSLLRLLALALPCIGLFAGAPAQAAGSYRTSGDCDGFPKVSLRTPDGLCVGLVAAGLRFARGVAVIGDDIYVADMGSWEKGRGRLLRIPDRGHGAPQVLLTKLDRPNGLVAAPDGTLLLGLAGRIVSVDPKADPPAGALRDVVTNLPNDGRHPLAALALAPDGTLYVNVGTATDHCERADDSAPDPAKPCPETEGTPPRGSVLRIMAGALPADARALSPFARGLRNSMGLAVLANGTPLAAVNARDAIDQADPQLSDEALPHDFYTVLKDGADYGWPYCYDDRKPSPEYPHFDCGKVEVPALLLPAHAAPLGMLVYRGTALPGLDGRVLMTWHGYRDTGHRVMALAIDDRGAPQGQPQPLVSGWDAAKGIRPQGAPLGLAEMADGSVLITEDHNGTLLRLARAQPTKTP</sequence>
<dbReference type="SUPFAM" id="SSF50952">
    <property type="entry name" value="Soluble quinoprotein glucose dehydrogenase"/>
    <property type="match status" value="1"/>
</dbReference>
<protein>
    <submittedName>
        <fullName evidence="3">Glucose dehydrogenase</fullName>
    </submittedName>
</protein>
<dbReference type="STRING" id="1122125.GCA_000423185_04183"/>
<dbReference type="Proteomes" id="UP000196655">
    <property type="component" value="Unassembled WGS sequence"/>
</dbReference>
<keyword evidence="4" id="KW-1185">Reference proteome</keyword>
<accession>A0A211ZI84</accession>
<evidence type="ECO:0000256" key="2">
    <source>
        <dbReference type="SAM" id="SignalP"/>
    </source>
</evidence>
<keyword evidence="2" id="KW-0732">Signal</keyword>
<dbReference type="EMBL" id="NHON01000046">
    <property type="protein sequence ID" value="OWJ64943.1"/>
    <property type="molecule type" value="Genomic_DNA"/>
</dbReference>
<dbReference type="AlphaFoldDB" id="A0A211ZI84"/>
<feature type="signal peptide" evidence="2">
    <location>
        <begin position="1"/>
        <end position="28"/>
    </location>
</feature>
<dbReference type="PANTHER" id="PTHR19328:SF53">
    <property type="entry name" value="MEMBRANE PROTEIN"/>
    <property type="match status" value="1"/>
</dbReference>
<organism evidence="3 4">
    <name type="scientific">Inquilinus limosus</name>
    <dbReference type="NCBI Taxonomy" id="171674"/>
    <lineage>
        <taxon>Bacteria</taxon>
        <taxon>Pseudomonadati</taxon>
        <taxon>Pseudomonadota</taxon>
        <taxon>Alphaproteobacteria</taxon>
        <taxon>Rhodospirillales</taxon>
        <taxon>Rhodospirillaceae</taxon>
        <taxon>Inquilinus</taxon>
    </lineage>
</organism>
<dbReference type="InterPro" id="IPR011041">
    <property type="entry name" value="Quinoprot_gluc/sorb_DH_b-prop"/>
</dbReference>
<name>A0A211ZI84_9PROT</name>
<dbReference type="OrthoDB" id="9770043at2"/>
<comment type="caution">
    <text evidence="3">The sequence shown here is derived from an EMBL/GenBank/DDBJ whole genome shotgun (WGS) entry which is preliminary data.</text>
</comment>
<dbReference type="PANTHER" id="PTHR19328">
    <property type="entry name" value="HEDGEHOG-INTERACTING PROTEIN"/>
    <property type="match status" value="1"/>
</dbReference>
<reference evidence="4" key="1">
    <citation type="submission" date="2017-05" db="EMBL/GenBank/DDBJ databases">
        <authorList>
            <person name="Macchi M."/>
            <person name="Festa S."/>
            <person name="Coppotelli B.M."/>
            <person name="Morelli I.S."/>
        </authorList>
    </citation>
    <scope>NUCLEOTIDE SEQUENCE [LARGE SCALE GENOMIC DNA]</scope>
    <source>
        <strain evidence="4">I</strain>
    </source>
</reference>
<dbReference type="InterPro" id="IPR011042">
    <property type="entry name" value="6-blade_b-propeller_TolB-like"/>
</dbReference>
<dbReference type="RefSeq" id="WP_088153175.1">
    <property type="nucleotide sequence ID" value="NZ_NHON01000046.1"/>
</dbReference>